<gene>
    <name evidence="1" type="ORF">N47_E49640</name>
</gene>
<reference evidence="1" key="1">
    <citation type="journal article" date="2011" name="Environ. Microbiol.">
        <title>Genomic insights into the metabolic potential of the polycyclic aromatic hydrocarbon degrading sulfate-reducing Deltaproteobacterium N47.</title>
        <authorList>
            <person name="Bergmann F."/>
            <person name="Selesi D."/>
            <person name="Weinmaier T."/>
            <person name="Tischler P."/>
            <person name="Rattei T."/>
            <person name="Meckenstock R.U."/>
        </authorList>
    </citation>
    <scope>NUCLEOTIDE SEQUENCE</scope>
</reference>
<dbReference type="AlphaFoldDB" id="E1YJJ8"/>
<dbReference type="InterPro" id="IPR007152">
    <property type="entry name" value="DUF354"/>
</dbReference>
<protein>
    <recommendedName>
        <fullName evidence="2">DUF354 domain-containing protein</fullName>
    </recommendedName>
</protein>
<dbReference type="PANTHER" id="PTHR39662:SF1">
    <property type="entry name" value="DUF354 DOMAIN-CONTAINING PROTEIN"/>
    <property type="match status" value="1"/>
</dbReference>
<sequence>MNGNTLLNKNIKIIWIDLDNSPHVPFFKPIIDKLREHGHTVIITARDCFQVCGLADLMKVDYKKIGRHYGKNKALKVAGLLIRSSQLMPTVLNEKPDIAVSHGSRSQVLISSILNIPTMVIADYEFTQTVAKPTYIVVPEMISNDAVKGYTKAVFKYPGIKEDVYAPDFKPDPTILKELGINKEELLVTIRPPATEAHYHNPESELLFEETINFLGKHENARMVILPRNEKKQTAWVKNNWSQMCNSGKIIFPEHVVDGLNLIWHSDLVISGGGTMNREAAALGVPVYSIFRGKIGAVDRYLSENGRLVLLESVKDVRTKVLLKKRLQSDNLQNYNHNARDKIVEIIETVLKEDK</sequence>
<dbReference type="PANTHER" id="PTHR39662">
    <property type="entry name" value="DUF354 DOMAIN-CONTAINING PROTEIN-RELATED"/>
    <property type="match status" value="1"/>
</dbReference>
<evidence type="ECO:0000313" key="1">
    <source>
        <dbReference type="EMBL" id="CBX31452.1"/>
    </source>
</evidence>
<dbReference type="SUPFAM" id="SSF53756">
    <property type="entry name" value="UDP-Glycosyltransferase/glycogen phosphorylase"/>
    <property type="match status" value="1"/>
</dbReference>
<accession>E1YJJ8</accession>
<dbReference type="PIRSF" id="PIRSF005357">
    <property type="entry name" value="UCP005357"/>
    <property type="match status" value="1"/>
</dbReference>
<evidence type="ECO:0008006" key="2">
    <source>
        <dbReference type="Google" id="ProtNLM"/>
    </source>
</evidence>
<name>E1YJJ8_9BACT</name>
<dbReference type="Pfam" id="PF04007">
    <property type="entry name" value="DUF354"/>
    <property type="match status" value="1"/>
</dbReference>
<organism evidence="1">
    <name type="scientific">uncultured Desulfobacterium sp</name>
    <dbReference type="NCBI Taxonomy" id="201089"/>
    <lineage>
        <taxon>Bacteria</taxon>
        <taxon>Pseudomonadati</taxon>
        <taxon>Thermodesulfobacteriota</taxon>
        <taxon>Desulfobacteria</taxon>
        <taxon>Desulfobacterales</taxon>
        <taxon>Desulfobacteriaceae</taxon>
        <taxon>Desulfobacterium</taxon>
        <taxon>environmental samples</taxon>
    </lineage>
</organism>
<proteinExistence type="predicted"/>
<dbReference type="EMBL" id="FR695877">
    <property type="protein sequence ID" value="CBX31452.1"/>
    <property type="molecule type" value="Genomic_DNA"/>
</dbReference>